<dbReference type="AlphaFoldDB" id="A0A919M5X7"/>
<gene>
    <name evidence="2" type="ORF">Acy02nite_16950</name>
</gene>
<organism evidence="2 3">
    <name type="scientific">Actinoplanes cyaneus</name>
    <dbReference type="NCBI Taxonomy" id="52696"/>
    <lineage>
        <taxon>Bacteria</taxon>
        <taxon>Bacillati</taxon>
        <taxon>Actinomycetota</taxon>
        <taxon>Actinomycetes</taxon>
        <taxon>Micromonosporales</taxon>
        <taxon>Micromonosporaceae</taxon>
        <taxon>Actinoplanes</taxon>
    </lineage>
</organism>
<protein>
    <recommendedName>
        <fullName evidence="4">DUF2637 domain-containing protein</fullName>
    </recommendedName>
</protein>
<keyword evidence="3" id="KW-1185">Reference proteome</keyword>
<evidence type="ECO:0000256" key="1">
    <source>
        <dbReference type="SAM" id="Phobius"/>
    </source>
</evidence>
<name>A0A919M5X7_9ACTN</name>
<evidence type="ECO:0000313" key="2">
    <source>
        <dbReference type="EMBL" id="GID63814.1"/>
    </source>
</evidence>
<feature type="transmembrane region" description="Helical" evidence="1">
    <location>
        <begin position="54"/>
        <end position="74"/>
    </location>
</feature>
<keyword evidence="1" id="KW-0472">Membrane</keyword>
<keyword evidence="1" id="KW-0812">Transmembrane</keyword>
<comment type="caution">
    <text evidence="2">The sequence shown here is derived from an EMBL/GenBank/DDBJ whole genome shotgun (WGS) entry which is preliminary data.</text>
</comment>
<dbReference type="RefSeq" id="WP_203739246.1">
    <property type="nucleotide sequence ID" value="NZ_BAAAUC010000027.1"/>
</dbReference>
<feature type="transmembrane region" description="Helical" evidence="1">
    <location>
        <begin position="109"/>
        <end position="130"/>
    </location>
</feature>
<dbReference type="EMBL" id="BOMH01000013">
    <property type="protein sequence ID" value="GID63814.1"/>
    <property type="molecule type" value="Genomic_DNA"/>
</dbReference>
<sequence>MSKTDTPVTGLPRRPAPAWVAPVLALLGVATIPWTVYLSLTLPQRMEIGNYRTAWVGFDVLLVLGLLATAYTAWRGRQRVGLFAASTATLLVVDAWFDVTLSNRAGLTTAVVSAAVIEIPLALLCGWIALHADRLAEHRLRRLARQATRLRAVNGSRTPGHPARRRAEARLEQLLREETRLRHGRAGITDPPGP</sequence>
<keyword evidence="1" id="KW-1133">Transmembrane helix</keyword>
<accession>A0A919M5X7</accession>
<dbReference type="Proteomes" id="UP000619479">
    <property type="component" value="Unassembled WGS sequence"/>
</dbReference>
<evidence type="ECO:0000313" key="3">
    <source>
        <dbReference type="Proteomes" id="UP000619479"/>
    </source>
</evidence>
<feature type="transmembrane region" description="Helical" evidence="1">
    <location>
        <begin position="80"/>
        <end position="97"/>
    </location>
</feature>
<evidence type="ECO:0008006" key="4">
    <source>
        <dbReference type="Google" id="ProtNLM"/>
    </source>
</evidence>
<proteinExistence type="predicted"/>
<reference evidence="2" key="1">
    <citation type="submission" date="2021-01" db="EMBL/GenBank/DDBJ databases">
        <title>Whole genome shotgun sequence of Actinoplanes cyaneus NBRC 14990.</title>
        <authorList>
            <person name="Komaki H."/>
            <person name="Tamura T."/>
        </authorList>
    </citation>
    <scope>NUCLEOTIDE SEQUENCE</scope>
    <source>
        <strain evidence="2">NBRC 14990</strain>
    </source>
</reference>
<feature type="transmembrane region" description="Helical" evidence="1">
    <location>
        <begin position="20"/>
        <end position="42"/>
    </location>
</feature>